<reference evidence="5" key="1">
    <citation type="submission" date="2016-03" db="EMBL/GenBank/DDBJ databases">
        <authorList>
            <person name="Devillers H."/>
        </authorList>
    </citation>
    <scope>NUCLEOTIDE SEQUENCE [LARGE SCALE GENOMIC DNA]</scope>
</reference>
<organism evidence="4 5">
    <name type="scientific">Lachancea dasiensis</name>
    <dbReference type="NCBI Taxonomy" id="1072105"/>
    <lineage>
        <taxon>Eukaryota</taxon>
        <taxon>Fungi</taxon>
        <taxon>Dikarya</taxon>
        <taxon>Ascomycota</taxon>
        <taxon>Saccharomycotina</taxon>
        <taxon>Saccharomycetes</taxon>
        <taxon>Saccharomycetales</taxon>
        <taxon>Saccharomycetaceae</taxon>
        <taxon>Lachancea</taxon>
    </lineage>
</organism>
<sequence length="182" mass="19467">MKIVQLDVASADSVEAASKITQAMIPDGLDVLISNAGISKGLEPVLSLSDDLYLEHFVVNTLGPIGLVRASHSLLDKKATKGVLAVTSIVGSVGMVMPEFTSGYGLSRAGLNYSFRRLQQELSPEGYSVARAHPGLVASDMRQAFYEGLEPEIRKQVSLIAPDESASAIVQNVLQELKNQEL</sequence>
<dbReference type="Pfam" id="PF00106">
    <property type="entry name" value="adh_short"/>
    <property type="match status" value="1"/>
</dbReference>
<dbReference type="Gene3D" id="3.40.50.720">
    <property type="entry name" value="NAD(P)-binding Rossmann-like Domain"/>
    <property type="match status" value="1"/>
</dbReference>
<keyword evidence="3" id="KW-0560">Oxidoreductase</keyword>
<dbReference type="PANTHER" id="PTHR43544">
    <property type="entry name" value="SHORT-CHAIN DEHYDROGENASE/REDUCTASE"/>
    <property type="match status" value="1"/>
</dbReference>
<evidence type="ECO:0000256" key="3">
    <source>
        <dbReference type="ARBA" id="ARBA00023002"/>
    </source>
</evidence>
<keyword evidence="5" id="KW-1185">Reference proteome</keyword>
<keyword evidence="2" id="KW-0521">NADP</keyword>
<dbReference type="PRINTS" id="PR00081">
    <property type="entry name" value="GDHRDH"/>
</dbReference>
<dbReference type="OrthoDB" id="4096546at2759"/>
<accession>A0A1G4J1E1</accession>
<evidence type="ECO:0000256" key="1">
    <source>
        <dbReference type="ARBA" id="ARBA00006484"/>
    </source>
</evidence>
<dbReference type="InterPro" id="IPR002347">
    <property type="entry name" value="SDR_fam"/>
</dbReference>
<dbReference type="EMBL" id="LT598459">
    <property type="protein sequence ID" value="SCU83300.1"/>
    <property type="molecule type" value="Genomic_DNA"/>
</dbReference>
<dbReference type="Proteomes" id="UP000190274">
    <property type="component" value="Chromosome C"/>
</dbReference>
<dbReference type="InterPro" id="IPR036291">
    <property type="entry name" value="NAD(P)-bd_dom_sf"/>
</dbReference>
<name>A0A1G4J1E1_9SACH</name>
<comment type="similarity">
    <text evidence="1">Belongs to the short-chain dehydrogenases/reductases (SDR) family.</text>
</comment>
<evidence type="ECO:0000313" key="5">
    <source>
        <dbReference type="Proteomes" id="UP000190274"/>
    </source>
</evidence>
<evidence type="ECO:0000313" key="4">
    <source>
        <dbReference type="EMBL" id="SCU83300.1"/>
    </source>
</evidence>
<dbReference type="GO" id="GO:0016491">
    <property type="term" value="F:oxidoreductase activity"/>
    <property type="evidence" value="ECO:0007669"/>
    <property type="project" value="UniProtKB-KW"/>
</dbReference>
<proteinExistence type="inferred from homology"/>
<protein>
    <submittedName>
        <fullName evidence="4">LADA_0C10638g1_1</fullName>
    </submittedName>
</protein>
<gene>
    <name evidence="4" type="ORF">LADA_0C10638G</name>
</gene>
<dbReference type="AlphaFoldDB" id="A0A1G4J1E1"/>
<dbReference type="InterPro" id="IPR051468">
    <property type="entry name" value="Fungal_SecMetab_SDRs"/>
</dbReference>
<evidence type="ECO:0000256" key="2">
    <source>
        <dbReference type="ARBA" id="ARBA00022857"/>
    </source>
</evidence>
<dbReference type="SUPFAM" id="SSF51735">
    <property type="entry name" value="NAD(P)-binding Rossmann-fold domains"/>
    <property type="match status" value="1"/>
</dbReference>
<dbReference type="PANTHER" id="PTHR43544:SF7">
    <property type="entry name" value="NADB-LER2"/>
    <property type="match status" value="1"/>
</dbReference>
<dbReference type="GO" id="GO:0005737">
    <property type="term" value="C:cytoplasm"/>
    <property type="evidence" value="ECO:0007669"/>
    <property type="project" value="TreeGrafter"/>
</dbReference>